<dbReference type="InterPro" id="IPR010982">
    <property type="entry name" value="Lambda_DNA-bd_dom_sf"/>
</dbReference>
<reference evidence="2 3" key="1">
    <citation type="submission" date="2017-06" db="EMBL/GenBank/DDBJ databases">
        <title>Evolution towards high GC content and high-temperature stress adaptation in endophytic Pseudomonas oryzihabitans impacted its plant-growth promoting traits.</title>
        <authorList>
            <person name="Nascimento F.X."/>
        </authorList>
    </citation>
    <scope>NUCLEOTIDE SEQUENCE [LARGE SCALE GENOMIC DNA]</scope>
    <source>
        <strain evidence="2 3">MS8</strain>
    </source>
</reference>
<dbReference type="SUPFAM" id="SSF47413">
    <property type="entry name" value="lambda repressor-like DNA-binding domains"/>
    <property type="match status" value="1"/>
</dbReference>
<accession>A0A2Z5ABS7</accession>
<name>A0A2Z5ABS7_9PSED</name>
<proteinExistence type="predicted"/>
<dbReference type="PROSITE" id="PS50943">
    <property type="entry name" value="HTH_CROC1"/>
    <property type="match status" value="1"/>
</dbReference>
<organism evidence="2 3">
    <name type="scientific">Pseudomonas oryzihabitans</name>
    <dbReference type="NCBI Taxonomy" id="47885"/>
    <lineage>
        <taxon>Bacteria</taxon>
        <taxon>Pseudomonadati</taxon>
        <taxon>Pseudomonadota</taxon>
        <taxon>Gammaproteobacteria</taxon>
        <taxon>Pseudomonadales</taxon>
        <taxon>Pseudomonadaceae</taxon>
        <taxon>Pseudomonas</taxon>
    </lineage>
</organism>
<evidence type="ECO:0000313" key="3">
    <source>
        <dbReference type="Proteomes" id="UP000250579"/>
    </source>
</evidence>
<dbReference type="CDD" id="cd00093">
    <property type="entry name" value="HTH_XRE"/>
    <property type="match status" value="1"/>
</dbReference>
<dbReference type="GO" id="GO:0003677">
    <property type="term" value="F:DNA binding"/>
    <property type="evidence" value="ECO:0007669"/>
    <property type="project" value="UniProtKB-KW"/>
</dbReference>
<evidence type="ECO:0000259" key="1">
    <source>
        <dbReference type="PROSITE" id="PS50943"/>
    </source>
</evidence>
<dbReference type="InterPro" id="IPR001387">
    <property type="entry name" value="Cro/C1-type_HTH"/>
</dbReference>
<protein>
    <submittedName>
        <fullName evidence="2">DNA-binding protein</fullName>
    </submittedName>
</protein>
<dbReference type="Proteomes" id="UP000250579">
    <property type="component" value="Chromosome"/>
</dbReference>
<evidence type="ECO:0000313" key="2">
    <source>
        <dbReference type="EMBL" id="AXA66730.1"/>
    </source>
</evidence>
<keyword evidence="2" id="KW-0238">DNA-binding</keyword>
<dbReference type="Gene3D" id="1.10.260.40">
    <property type="entry name" value="lambda repressor-like DNA-binding domains"/>
    <property type="match status" value="1"/>
</dbReference>
<dbReference type="AlphaFoldDB" id="A0A2Z5ABS7"/>
<sequence length="74" mass="8091">MTIPHEVVGYMIIGGMTPTGAWRRHLALSQAEVAARMGSTEADYAQQEQDRNLRRSAREKIAAALGIAPDLLDI</sequence>
<feature type="domain" description="HTH cro/C1-type" evidence="1">
    <location>
        <begin position="21"/>
        <end position="72"/>
    </location>
</feature>
<gene>
    <name evidence="2" type="ORF">CE139_13175</name>
</gene>
<dbReference type="EMBL" id="CP022198">
    <property type="protein sequence ID" value="AXA66730.1"/>
    <property type="molecule type" value="Genomic_DNA"/>
</dbReference>
<dbReference type="RefSeq" id="WP_208690964.1">
    <property type="nucleotide sequence ID" value="NZ_CP022198.1"/>
</dbReference>